<comment type="caution">
    <text evidence="3">The sequence shown here is derived from an EMBL/GenBank/DDBJ whole genome shotgun (WGS) entry which is preliminary data.</text>
</comment>
<dbReference type="InterPro" id="IPR001753">
    <property type="entry name" value="Enoyl-CoA_hydra/iso"/>
</dbReference>
<dbReference type="PANTHER" id="PTHR42964">
    <property type="entry name" value="ENOYL-COA HYDRATASE"/>
    <property type="match status" value="1"/>
</dbReference>
<sequence length="254" mass="27339">MSMIEVTTDQRGVGKITLARSEKHNALSSEMMQDLTHAAINLAQDEAVRVVVLAAQGRSFCAGADLNWMREQLASDRAGKMEQAQVLAGMLASLDQLPKPLIGCVQGNAFGGGLGMMSVCDVVLAEPDLKFALTETKLGLIPATIGPFVLRRIGMAAARRVFFTGKVMNTSMAQDIGLVSKIVARGDMEGALEQEIAPMLQTAPNAVAQAKALLRQLSAQDDAEDMRITTEALADCWETEEAQTRITEFLEKTK</sequence>
<proteinExistence type="inferred from homology"/>
<dbReference type="InterPro" id="IPR029045">
    <property type="entry name" value="ClpP/crotonase-like_dom_sf"/>
</dbReference>
<accession>A0ABQ5VV62</accession>
<dbReference type="PROSITE" id="PS00166">
    <property type="entry name" value="ENOYL_COA_HYDRATASE"/>
    <property type="match status" value="1"/>
</dbReference>
<dbReference type="PANTHER" id="PTHR42964:SF1">
    <property type="entry name" value="POLYKETIDE BIOSYNTHESIS ENOYL-COA HYDRATASE PKSH-RELATED"/>
    <property type="match status" value="1"/>
</dbReference>
<comment type="similarity">
    <text evidence="1 2">Belongs to the enoyl-CoA hydratase/isomerase family.</text>
</comment>
<name>A0ABQ5VV62_9RHOB</name>
<dbReference type="EMBL" id="BSNN01000004">
    <property type="protein sequence ID" value="GLQ35315.1"/>
    <property type="molecule type" value="Genomic_DNA"/>
</dbReference>
<reference evidence="4" key="1">
    <citation type="journal article" date="2019" name="Int. J. Syst. Evol. Microbiol.">
        <title>The Global Catalogue of Microorganisms (GCM) 10K type strain sequencing project: providing services to taxonomists for standard genome sequencing and annotation.</title>
        <authorList>
            <consortium name="The Broad Institute Genomics Platform"/>
            <consortium name="The Broad Institute Genome Sequencing Center for Infectious Disease"/>
            <person name="Wu L."/>
            <person name="Ma J."/>
        </authorList>
    </citation>
    <scope>NUCLEOTIDE SEQUENCE [LARGE SCALE GENOMIC DNA]</scope>
    <source>
        <strain evidence="4">NBRC 110140</strain>
    </source>
</reference>
<organism evidence="3 4">
    <name type="scientific">Amylibacter marinus</name>
    <dbReference type="NCBI Taxonomy" id="1475483"/>
    <lineage>
        <taxon>Bacteria</taxon>
        <taxon>Pseudomonadati</taxon>
        <taxon>Pseudomonadota</taxon>
        <taxon>Alphaproteobacteria</taxon>
        <taxon>Rhodobacterales</taxon>
        <taxon>Paracoccaceae</taxon>
        <taxon>Amylibacter</taxon>
    </lineage>
</organism>
<evidence type="ECO:0000313" key="3">
    <source>
        <dbReference type="EMBL" id="GLQ35315.1"/>
    </source>
</evidence>
<evidence type="ECO:0000256" key="1">
    <source>
        <dbReference type="ARBA" id="ARBA00005254"/>
    </source>
</evidence>
<dbReference type="CDD" id="cd06558">
    <property type="entry name" value="crotonase-like"/>
    <property type="match status" value="1"/>
</dbReference>
<dbReference type="InterPro" id="IPR051683">
    <property type="entry name" value="Enoyl-CoA_Hydratase/Isomerase"/>
</dbReference>
<dbReference type="Proteomes" id="UP001156694">
    <property type="component" value="Unassembled WGS sequence"/>
</dbReference>
<evidence type="ECO:0000313" key="4">
    <source>
        <dbReference type="Proteomes" id="UP001156694"/>
    </source>
</evidence>
<protein>
    <submittedName>
        <fullName evidence="3">Methylglutaconyl-CoA hydratase</fullName>
    </submittedName>
</protein>
<dbReference type="Pfam" id="PF00378">
    <property type="entry name" value="ECH_1"/>
    <property type="match status" value="1"/>
</dbReference>
<keyword evidence="4" id="KW-1185">Reference proteome</keyword>
<gene>
    <name evidence="3" type="ORF">GCM10007939_15980</name>
</gene>
<dbReference type="InterPro" id="IPR018376">
    <property type="entry name" value="Enoyl-CoA_hyd/isom_CS"/>
</dbReference>
<evidence type="ECO:0000256" key="2">
    <source>
        <dbReference type="RuleBase" id="RU003707"/>
    </source>
</evidence>
<dbReference type="Gene3D" id="3.90.226.10">
    <property type="entry name" value="2-enoyl-CoA Hydratase, Chain A, domain 1"/>
    <property type="match status" value="1"/>
</dbReference>
<dbReference type="RefSeq" id="WP_284377597.1">
    <property type="nucleotide sequence ID" value="NZ_BSNN01000004.1"/>
</dbReference>
<dbReference type="SUPFAM" id="SSF52096">
    <property type="entry name" value="ClpP/crotonase"/>
    <property type="match status" value="1"/>
</dbReference>